<evidence type="ECO:0000256" key="3">
    <source>
        <dbReference type="ARBA" id="ARBA00022741"/>
    </source>
</evidence>
<dbReference type="PANTHER" id="PTHR24115:SF1008">
    <property type="entry name" value="KINESIN-LIKE PROTEIN SUBITO"/>
    <property type="match status" value="1"/>
</dbReference>
<dbReference type="InterPro" id="IPR027640">
    <property type="entry name" value="Kinesin-like_fam"/>
</dbReference>
<dbReference type="InterPro" id="IPR001752">
    <property type="entry name" value="Kinesin_motor_dom"/>
</dbReference>
<evidence type="ECO:0000256" key="1">
    <source>
        <dbReference type="ARBA" id="ARBA00004245"/>
    </source>
</evidence>
<keyword evidence="6" id="KW-0963">Cytoplasm</keyword>
<dbReference type="InterPro" id="IPR036961">
    <property type="entry name" value="Kinesin_motor_dom_sf"/>
</dbReference>
<dbReference type="GO" id="GO:0008017">
    <property type="term" value="F:microtubule binding"/>
    <property type="evidence" value="ECO:0007669"/>
    <property type="project" value="InterPro"/>
</dbReference>
<keyword evidence="5 7" id="KW-0505">Motor protein</keyword>
<feature type="binding site" evidence="7">
    <location>
        <begin position="178"/>
        <end position="185"/>
    </location>
    <ligand>
        <name>ATP</name>
        <dbReference type="ChEBI" id="CHEBI:30616"/>
    </ligand>
</feature>
<keyword evidence="2" id="KW-0493">Microtubule</keyword>
<protein>
    <recommendedName>
        <fullName evidence="10">Kinesin motor domain-containing protein</fullName>
    </recommendedName>
</protein>
<dbReference type="GO" id="GO:0016887">
    <property type="term" value="F:ATP hydrolysis activity"/>
    <property type="evidence" value="ECO:0007669"/>
    <property type="project" value="TreeGrafter"/>
</dbReference>
<dbReference type="EMBL" id="CH902622">
    <property type="protein sequence ID" value="KPU75213.1"/>
    <property type="molecule type" value="Genomic_DNA"/>
</dbReference>
<dbReference type="InterPro" id="IPR027417">
    <property type="entry name" value="P-loop_NTPase"/>
</dbReference>
<evidence type="ECO:0000256" key="5">
    <source>
        <dbReference type="ARBA" id="ARBA00023175"/>
    </source>
</evidence>
<keyword evidence="12" id="KW-1185">Reference proteome</keyword>
<evidence type="ECO:0000256" key="6">
    <source>
        <dbReference type="ARBA" id="ARBA00023212"/>
    </source>
</evidence>
<dbReference type="PANTHER" id="PTHR24115">
    <property type="entry name" value="KINESIN-RELATED"/>
    <property type="match status" value="1"/>
</dbReference>
<dbReference type="KEGG" id="dan:26515176"/>
<dbReference type="GO" id="GO:0005871">
    <property type="term" value="C:kinesin complex"/>
    <property type="evidence" value="ECO:0007669"/>
    <property type="project" value="TreeGrafter"/>
</dbReference>
<dbReference type="OrthoDB" id="7851424at2759"/>
<evidence type="ECO:0000259" key="10">
    <source>
        <dbReference type="PROSITE" id="PS50067"/>
    </source>
</evidence>
<keyword evidence="4 7" id="KW-0067">ATP-binding</keyword>
<dbReference type="PRINTS" id="PR00380">
    <property type="entry name" value="KINESINHEAVY"/>
</dbReference>
<evidence type="ECO:0000313" key="12">
    <source>
        <dbReference type="Proteomes" id="UP000007801"/>
    </source>
</evidence>
<dbReference type="Proteomes" id="UP000007801">
    <property type="component" value="Unassembled WGS sequence"/>
</dbReference>
<keyword evidence="8" id="KW-0175">Coiled coil</keyword>
<feature type="region of interest" description="Disordered" evidence="9">
    <location>
        <begin position="1"/>
        <end position="28"/>
    </location>
</feature>
<evidence type="ECO:0000256" key="4">
    <source>
        <dbReference type="ARBA" id="ARBA00022840"/>
    </source>
</evidence>
<evidence type="ECO:0000256" key="9">
    <source>
        <dbReference type="SAM" id="MobiDB-lite"/>
    </source>
</evidence>
<feature type="coiled-coil region" evidence="8">
    <location>
        <begin position="595"/>
        <end position="648"/>
    </location>
</feature>
<dbReference type="GO" id="GO:0005874">
    <property type="term" value="C:microtubule"/>
    <property type="evidence" value="ECO:0007669"/>
    <property type="project" value="UniProtKB-KW"/>
</dbReference>
<dbReference type="STRING" id="7217.A0A0P8XKD7"/>
<keyword evidence="6" id="KW-0206">Cytoskeleton</keyword>
<accession>A0A0P8XKD7</accession>
<dbReference type="Pfam" id="PF00225">
    <property type="entry name" value="Kinesin"/>
    <property type="match status" value="1"/>
</dbReference>
<feature type="domain" description="Kinesin motor" evidence="10">
    <location>
        <begin position="50"/>
        <end position="490"/>
    </location>
</feature>
<dbReference type="AlphaFoldDB" id="A0A0P8XKD7"/>
<comment type="similarity">
    <text evidence="7">Belongs to the TRAFAC class myosin-kinesin ATPase superfamily. Kinesin family.</text>
</comment>
<proteinExistence type="inferred from homology"/>
<dbReference type="Gene3D" id="3.40.850.10">
    <property type="entry name" value="Kinesin motor domain"/>
    <property type="match status" value="1"/>
</dbReference>
<dbReference type="GeneID" id="26515176"/>
<dbReference type="SMART" id="SM00129">
    <property type="entry name" value="KISc"/>
    <property type="match status" value="1"/>
</dbReference>
<dbReference type="SUPFAM" id="SSF52540">
    <property type="entry name" value="P-loop containing nucleoside triphosphate hydrolases"/>
    <property type="match status" value="1"/>
</dbReference>
<reference evidence="11 12" key="1">
    <citation type="journal article" date="2007" name="Nature">
        <title>Evolution of genes and genomes on the Drosophila phylogeny.</title>
        <authorList>
            <consortium name="Drosophila 12 Genomes Consortium"/>
            <person name="Clark A.G."/>
            <person name="Eisen M.B."/>
            <person name="Smith D.R."/>
            <person name="Bergman C.M."/>
            <person name="Oliver B."/>
            <person name="Markow T.A."/>
            <person name="Kaufman T.C."/>
            <person name="Kellis M."/>
            <person name="Gelbart W."/>
            <person name="Iyer V.N."/>
            <person name="Pollard D.A."/>
            <person name="Sackton T.B."/>
            <person name="Larracuente A.M."/>
            <person name="Singh N.D."/>
            <person name="Abad J.P."/>
            <person name="Abt D.N."/>
            <person name="Adryan B."/>
            <person name="Aguade M."/>
            <person name="Akashi H."/>
            <person name="Anderson W.W."/>
            <person name="Aquadro C.F."/>
            <person name="Ardell D.H."/>
            <person name="Arguello R."/>
            <person name="Artieri C.G."/>
            <person name="Barbash D.A."/>
            <person name="Barker D."/>
            <person name="Barsanti P."/>
            <person name="Batterham P."/>
            <person name="Batzoglou S."/>
            <person name="Begun D."/>
            <person name="Bhutkar A."/>
            <person name="Blanco E."/>
            <person name="Bosak S.A."/>
            <person name="Bradley R.K."/>
            <person name="Brand A.D."/>
            <person name="Brent M.R."/>
            <person name="Brooks A.N."/>
            <person name="Brown R.H."/>
            <person name="Butlin R.K."/>
            <person name="Caggese C."/>
            <person name="Calvi B.R."/>
            <person name="Bernardo de Carvalho A."/>
            <person name="Caspi A."/>
            <person name="Castrezana S."/>
            <person name="Celniker S.E."/>
            <person name="Chang J.L."/>
            <person name="Chapple C."/>
            <person name="Chatterji S."/>
            <person name="Chinwalla A."/>
            <person name="Civetta A."/>
            <person name="Clifton S.W."/>
            <person name="Comeron J.M."/>
            <person name="Costello J.C."/>
            <person name="Coyne J.A."/>
            <person name="Daub J."/>
            <person name="David R.G."/>
            <person name="Delcher A.L."/>
            <person name="Delehaunty K."/>
            <person name="Do C.B."/>
            <person name="Ebling H."/>
            <person name="Edwards K."/>
            <person name="Eickbush T."/>
            <person name="Evans J.D."/>
            <person name="Filipski A."/>
            <person name="Findeiss S."/>
            <person name="Freyhult E."/>
            <person name="Fulton L."/>
            <person name="Fulton R."/>
            <person name="Garcia A.C."/>
            <person name="Gardiner A."/>
            <person name="Garfield D.A."/>
            <person name="Garvin B.E."/>
            <person name="Gibson G."/>
            <person name="Gilbert D."/>
            <person name="Gnerre S."/>
            <person name="Godfrey J."/>
            <person name="Good R."/>
            <person name="Gotea V."/>
            <person name="Gravely B."/>
            <person name="Greenberg A.J."/>
            <person name="Griffiths-Jones S."/>
            <person name="Gross S."/>
            <person name="Guigo R."/>
            <person name="Gustafson E.A."/>
            <person name="Haerty W."/>
            <person name="Hahn M.W."/>
            <person name="Halligan D.L."/>
            <person name="Halpern A.L."/>
            <person name="Halter G.M."/>
            <person name="Han M.V."/>
            <person name="Heger A."/>
            <person name="Hillier L."/>
            <person name="Hinrichs A.S."/>
            <person name="Holmes I."/>
            <person name="Hoskins R.A."/>
            <person name="Hubisz M.J."/>
            <person name="Hultmark D."/>
            <person name="Huntley M.A."/>
            <person name="Jaffe D.B."/>
            <person name="Jagadeeshan S."/>
            <person name="Jeck W.R."/>
            <person name="Johnson J."/>
            <person name="Jones C.D."/>
            <person name="Jordan W.C."/>
            <person name="Karpen G.H."/>
            <person name="Kataoka E."/>
            <person name="Keightley P.D."/>
            <person name="Kheradpour P."/>
            <person name="Kirkness E.F."/>
            <person name="Koerich L.B."/>
            <person name="Kristiansen K."/>
            <person name="Kudrna D."/>
            <person name="Kulathinal R.J."/>
            <person name="Kumar S."/>
            <person name="Kwok R."/>
            <person name="Lander E."/>
            <person name="Langley C.H."/>
            <person name="Lapoint R."/>
            <person name="Lazzaro B.P."/>
            <person name="Lee S.J."/>
            <person name="Levesque L."/>
            <person name="Li R."/>
            <person name="Lin C.F."/>
            <person name="Lin M.F."/>
            <person name="Lindblad-Toh K."/>
            <person name="Llopart A."/>
            <person name="Long M."/>
            <person name="Low L."/>
            <person name="Lozovsky E."/>
            <person name="Lu J."/>
            <person name="Luo M."/>
            <person name="Machado C.A."/>
            <person name="Makalowski W."/>
            <person name="Marzo M."/>
            <person name="Matsuda M."/>
            <person name="Matzkin L."/>
            <person name="McAllister B."/>
            <person name="McBride C.S."/>
            <person name="McKernan B."/>
            <person name="McKernan K."/>
            <person name="Mendez-Lago M."/>
            <person name="Minx P."/>
            <person name="Mollenhauer M.U."/>
            <person name="Montooth K."/>
            <person name="Mount S.M."/>
            <person name="Mu X."/>
            <person name="Myers E."/>
            <person name="Negre B."/>
            <person name="Newfeld S."/>
            <person name="Nielsen R."/>
            <person name="Noor M.A."/>
            <person name="O'Grady P."/>
            <person name="Pachter L."/>
            <person name="Papaceit M."/>
            <person name="Parisi M.J."/>
            <person name="Parisi M."/>
            <person name="Parts L."/>
            <person name="Pedersen J.S."/>
            <person name="Pesole G."/>
            <person name="Phillippy A.M."/>
            <person name="Ponting C.P."/>
            <person name="Pop M."/>
            <person name="Porcelli D."/>
            <person name="Powell J.R."/>
            <person name="Prohaska S."/>
            <person name="Pruitt K."/>
            <person name="Puig M."/>
            <person name="Quesneville H."/>
            <person name="Ram K.R."/>
            <person name="Rand D."/>
            <person name="Rasmussen M.D."/>
            <person name="Reed L.K."/>
            <person name="Reenan R."/>
            <person name="Reily A."/>
            <person name="Remington K.A."/>
            <person name="Rieger T.T."/>
            <person name="Ritchie M.G."/>
            <person name="Robin C."/>
            <person name="Rogers Y.H."/>
            <person name="Rohde C."/>
            <person name="Rozas J."/>
            <person name="Rubenfield M.J."/>
            <person name="Ruiz A."/>
            <person name="Russo S."/>
            <person name="Salzberg S.L."/>
            <person name="Sanchez-Gracia A."/>
            <person name="Saranga D.J."/>
            <person name="Sato H."/>
            <person name="Schaeffer S.W."/>
            <person name="Schatz M.C."/>
            <person name="Schlenke T."/>
            <person name="Schwartz R."/>
            <person name="Segarra C."/>
            <person name="Singh R.S."/>
            <person name="Sirot L."/>
            <person name="Sirota M."/>
            <person name="Sisneros N.B."/>
            <person name="Smith C.D."/>
            <person name="Smith T.F."/>
            <person name="Spieth J."/>
            <person name="Stage D.E."/>
            <person name="Stark A."/>
            <person name="Stephan W."/>
            <person name="Strausberg R.L."/>
            <person name="Strempel S."/>
            <person name="Sturgill D."/>
            <person name="Sutton G."/>
            <person name="Sutton G.G."/>
            <person name="Tao W."/>
            <person name="Teichmann S."/>
            <person name="Tobari Y.N."/>
            <person name="Tomimura Y."/>
            <person name="Tsolas J.M."/>
            <person name="Valente V.L."/>
            <person name="Venter E."/>
            <person name="Venter J.C."/>
            <person name="Vicario S."/>
            <person name="Vieira F.G."/>
            <person name="Vilella A.J."/>
            <person name="Villasante A."/>
            <person name="Walenz B."/>
            <person name="Wang J."/>
            <person name="Wasserman M."/>
            <person name="Watts T."/>
            <person name="Wilson D."/>
            <person name="Wilson R.K."/>
            <person name="Wing R.A."/>
            <person name="Wolfner M.F."/>
            <person name="Wong A."/>
            <person name="Wong G.K."/>
            <person name="Wu C.I."/>
            <person name="Wu G."/>
            <person name="Yamamoto D."/>
            <person name="Yang H.P."/>
            <person name="Yang S.P."/>
            <person name="Yorke J.A."/>
            <person name="Yoshida K."/>
            <person name="Zdobnov E."/>
            <person name="Zhang P."/>
            <person name="Zhang Y."/>
            <person name="Zimin A.V."/>
            <person name="Baldwin J."/>
            <person name="Abdouelleil A."/>
            <person name="Abdulkadir J."/>
            <person name="Abebe A."/>
            <person name="Abera B."/>
            <person name="Abreu J."/>
            <person name="Acer S.C."/>
            <person name="Aftuck L."/>
            <person name="Alexander A."/>
            <person name="An P."/>
            <person name="Anderson E."/>
            <person name="Anderson S."/>
            <person name="Arachi H."/>
            <person name="Azer M."/>
            <person name="Bachantsang P."/>
            <person name="Barry A."/>
            <person name="Bayul T."/>
            <person name="Berlin A."/>
            <person name="Bessette D."/>
            <person name="Bloom T."/>
            <person name="Blye J."/>
            <person name="Boguslavskiy L."/>
            <person name="Bonnet C."/>
            <person name="Boukhgalter B."/>
            <person name="Bourzgui I."/>
            <person name="Brown A."/>
            <person name="Cahill P."/>
            <person name="Channer S."/>
            <person name="Cheshatsang Y."/>
            <person name="Chuda L."/>
            <person name="Citroen M."/>
            <person name="Collymore A."/>
            <person name="Cooke P."/>
            <person name="Costello M."/>
            <person name="D'Aco K."/>
            <person name="Daza R."/>
            <person name="De Haan G."/>
            <person name="DeGray S."/>
            <person name="DeMaso C."/>
            <person name="Dhargay N."/>
            <person name="Dooley K."/>
            <person name="Dooley E."/>
            <person name="Doricent M."/>
            <person name="Dorje P."/>
            <person name="Dorjee K."/>
            <person name="Dupes A."/>
            <person name="Elong R."/>
            <person name="Falk J."/>
            <person name="Farina A."/>
            <person name="Faro S."/>
            <person name="Ferguson D."/>
            <person name="Fisher S."/>
            <person name="Foley C.D."/>
            <person name="Franke A."/>
            <person name="Friedrich D."/>
            <person name="Gadbois L."/>
            <person name="Gearin G."/>
            <person name="Gearin C.R."/>
            <person name="Giannoukos G."/>
            <person name="Goode T."/>
            <person name="Graham J."/>
            <person name="Grandbois E."/>
            <person name="Grewal S."/>
            <person name="Gyaltsen K."/>
            <person name="Hafez N."/>
            <person name="Hagos B."/>
            <person name="Hall J."/>
            <person name="Henson C."/>
            <person name="Hollinger A."/>
            <person name="Honan T."/>
            <person name="Huard M.D."/>
            <person name="Hughes L."/>
            <person name="Hurhula B."/>
            <person name="Husby M.E."/>
            <person name="Kamat A."/>
            <person name="Kanga B."/>
            <person name="Kashin S."/>
            <person name="Khazanovich D."/>
            <person name="Kisner P."/>
            <person name="Lance K."/>
            <person name="Lara M."/>
            <person name="Lee W."/>
            <person name="Lennon N."/>
            <person name="Letendre F."/>
            <person name="LeVine R."/>
            <person name="Lipovsky A."/>
            <person name="Liu X."/>
            <person name="Liu J."/>
            <person name="Liu S."/>
            <person name="Lokyitsang T."/>
            <person name="Lokyitsang Y."/>
            <person name="Lubonja R."/>
            <person name="Lui A."/>
            <person name="MacDonald P."/>
            <person name="Magnisalis V."/>
            <person name="Maru K."/>
            <person name="Matthews C."/>
            <person name="McCusker W."/>
            <person name="McDonough S."/>
            <person name="Mehta T."/>
            <person name="Meldrim J."/>
            <person name="Meneus L."/>
            <person name="Mihai O."/>
            <person name="Mihalev A."/>
            <person name="Mihova T."/>
            <person name="Mittelman R."/>
            <person name="Mlenga V."/>
            <person name="Montmayeur A."/>
            <person name="Mulrain L."/>
            <person name="Navidi A."/>
            <person name="Naylor J."/>
            <person name="Negash T."/>
            <person name="Nguyen T."/>
            <person name="Nguyen N."/>
            <person name="Nicol R."/>
            <person name="Norbu C."/>
            <person name="Norbu N."/>
            <person name="Novod N."/>
            <person name="O'Neill B."/>
            <person name="Osman S."/>
            <person name="Markiewicz E."/>
            <person name="Oyono O.L."/>
            <person name="Patti C."/>
            <person name="Phunkhang P."/>
            <person name="Pierre F."/>
            <person name="Priest M."/>
            <person name="Raghuraman S."/>
            <person name="Rege F."/>
            <person name="Reyes R."/>
            <person name="Rise C."/>
            <person name="Rogov P."/>
            <person name="Ross K."/>
            <person name="Ryan E."/>
            <person name="Settipalli S."/>
            <person name="Shea T."/>
            <person name="Sherpa N."/>
            <person name="Shi L."/>
            <person name="Shih D."/>
            <person name="Sparrow T."/>
            <person name="Spaulding J."/>
            <person name="Stalker J."/>
            <person name="Stange-Thomann N."/>
            <person name="Stavropoulos S."/>
            <person name="Stone C."/>
            <person name="Strader C."/>
            <person name="Tesfaye S."/>
            <person name="Thomson T."/>
            <person name="Thoulutsang Y."/>
            <person name="Thoulutsang D."/>
            <person name="Topham K."/>
            <person name="Topping I."/>
            <person name="Tsamla T."/>
            <person name="Vassiliev H."/>
            <person name="Vo A."/>
            <person name="Wangchuk T."/>
            <person name="Wangdi T."/>
            <person name="Weiand M."/>
            <person name="Wilkinson J."/>
            <person name="Wilson A."/>
            <person name="Yadav S."/>
            <person name="Young G."/>
            <person name="Yu Q."/>
            <person name="Zembek L."/>
            <person name="Zhong D."/>
            <person name="Zimmer A."/>
            <person name="Zwirko Z."/>
            <person name="Jaffe D.B."/>
            <person name="Alvarez P."/>
            <person name="Brockman W."/>
            <person name="Butler J."/>
            <person name="Chin C."/>
            <person name="Gnerre S."/>
            <person name="Grabherr M."/>
            <person name="Kleber M."/>
            <person name="Mauceli E."/>
            <person name="MacCallum I."/>
        </authorList>
    </citation>
    <scope>NUCLEOTIDE SEQUENCE [LARGE SCALE GENOMIC DNA]</scope>
    <source>
        <strain evidence="12">Tucson 14024-0371.13</strain>
    </source>
</reference>
<sequence>MSGKQERSKSLAPASRKQAFRRSMSEVRRSVPAHPTLLEPLDQRRIHQQLLRVYLRIRPFQGASQKSRSWLEQCPPTTVLVNRSALPSAPARAGLPSSRSAADIANAGPGTGTEPIDGAGAAPVPVPASAAAMPSHMEFRFRRILSERATQLQVFRTVGEAALRQLYTGGSGLILVTGAGGSGKTYTLLGAHSRETIEGGLLHRCLNAIFRSAGCEFVDRCLVQADESGTGFRLIPSKKAQELAADANRTLQGSEFSAASEKQRTGCLWQMGGVKILTNRRRHACFLGVLMVHEGAFYDLLGEQTATEEKRPPAVVLREDKRGRAYAVKGSRLEISSVEEAEVLIRTALNRRCLWTGSGRSHLIVNIYLAIVEGTPKEPTIDCGQLTLVEVLAPQTEVQKTKRPCDALKTDYTLKMCLSALQANQLAILKGKSQRKRAPNRESSLTQFLRHFFDVAQPASVVCVATVSLDPRQIVESVRALRFAEETVNVSPGQALRDEPSIITFLEESIEPFGVAGQVFPTFLDKNIRPDYKAIRTVKIIEIPAFEKASNFVSQLKGKHRRRRNLVQLSKELAVKLLKQFPGKDKIFGLQETAIKEVEQRIKEMEPLIARLEKIKTPGTYGQLAQQAQEAEKRAQVSENLMNARNQQLEHHMALKERNGDLEMAGDGRRRGQKEKRLPIWHYY</sequence>
<evidence type="ECO:0000313" key="11">
    <source>
        <dbReference type="EMBL" id="KPU75213.1"/>
    </source>
</evidence>
<evidence type="ECO:0000256" key="7">
    <source>
        <dbReference type="PROSITE-ProRule" id="PRU00283"/>
    </source>
</evidence>
<organism evidence="11 12">
    <name type="scientific">Drosophila ananassae</name>
    <name type="common">Fruit fly</name>
    <dbReference type="NCBI Taxonomy" id="7217"/>
    <lineage>
        <taxon>Eukaryota</taxon>
        <taxon>Metazoa</taxon>
        <taxon>Ecdysozoa</taxon>
        <taxon>Arthropoda</taxon>
        <taxon>Hexapoda</taxon>
        <taxon>Insecta</taxon>
        <taxon>Pterygota</taxon>
        <taxon>Neoptera</taxon>
        <taxon>Endopterygota</taxon>
        <taxon>Diptera</taxon>
        <taxon>Brachycera</taxon>
        <taxon>Muscomorpha</taxon>
        <taxon>Ephydroidea</taxon>
        <taxon>Drosophilidae</taxon>
        <taxon>Drosophila</taxon>
        <taxon>Sophophora</taxon>
    </lineage>
</organism>
<evidence type="ECO:0000256" key="8">
    <source>
        <dbReference type="SAM" id="Coils"/>
    </source>
</evidence>
<dbReference type="GO" id="GO:0003777">
    <property type="term" value="F:microtubule motor activity"/>
    <property type="evidence" value="ECO:0007669"/>
    <property type="project" value="InterPro"/>
</dbReference>
<dbReference type="GO" id="GO:0007018">
    <property type="term" value="P:microtubule-based movement"/>
    <property type="evidence" value="ECO:0007669"/>
    <property type="project" value="InterPro"/>
</dbReference>
<comment type="subcellular location">
    <subcellularLocation>
        <location evidence="1">Cytoplasm</location>
        <location evidence="1">Cytoskeleton</location>
    </subcellularLocation>
</comment>
<evidence type="ECO:0000256" key="2">
    <source>
        <dbReference type="ARBA" id="ARBA00022701"/>
    </source>
</evidence>
<name>A0A0P8XKD7_DROAN</name>
<dbReference type="GO" id="GO:0005524">
    <property type="term" value="F:ATP binding"/>
    <property type="evidence" value="ECO:0007669"/>
    <property type="project" value="UniProtKB-UniRule"/>
</dbReference>
<dbReference type="PROSITE" id="PS50067">
    <property type="entry name" value="KINESIN_MOTOR_2"/>
    <property type="match status" value="1"/>
</dbReference>
<gene>
    <name evidence="11" type="primary">Dana\GF27767</name>
    <name evidence="11" type="ORF">GF27767</name>
</gene>
<dbReference type="GO" id="GO:0005634">
    <property type="term" value="C:nucleus"/>
    <property type="evidence" value="ECO:0007669"/>
    <property type="project" value="TreeGrafter"/>
</dbReference>
<keyword evidence="3 7" id="KW-0547">Nucleotide-binding</keyword>
<dbReference type="InParanoid" id="A0A0P8XKD7"/>